<dbReference type="Pfam" id="PF07468">
    <property type="entry name" value="Agglutinin"/>
    <property type="match status" value="1"/>
</dbReference>
<gene>
    <name evidence="2" type="ORF">LTRI10_LOCUS6363</name>
</gene>
<dbReference type="Gene3D" id="2.80.10.50">
    <property type="match status" value="1"/>
</dbReference>
<dbReference type="AlphaFoldDB" id="A0AAV2CQY4"/>
<reference evidence="2 3" key="1">
    <citation type="submission" date="2024-04" db="EMBL/GenBank/DDBJ databases">
        <authorList>
            <person name="Fracassetti M."/>
        </authorList>
    </citation>
    <scope>NUCLEOTIDE SEQUENCE [LARGE SCALE GENOMIC DNA]</scope>
</reference>
<protein>
    <recommendedName>
        <fullName evidence="1">Agglutinin domain-containing protein</fullName>
    </recommendedName>
</protein>
<evidence type="ECO:0000313" key="2">
    <source>
        <dbReference type="EMBL" id="CAL1358837.1"/>
    </source>
</evidence>
<accession>A0AAV2CQY4</accession>
<dbReference type="EMBL" id="OZ034814">
    <property type="protein sequence ID" value="CAL1358837.1"/>
    <property type="molecule type" value="Genomic_DNA"/>
</dbReference>
<feature type="domain" description="Agglutinin" evidence="1">
    <location>
        <begin position="7"/>
        <end position="157"/>
    </location>
</feature>
<keyword evidence="3" id="KW-1185">Reference proteome</keyword>
<dbReference type="Proteomes" id="UP001497516">
    <property type="component" value="Chromosome 10"/>
</dbReference>
<dbReference type="InterPro" id="IPR008998">
    <property type="entry name" value="Agglutinin"/>
</dbReference>
<evidence type="ECO:0000313" key="3">
    <source>
        <dbReference type="Proteomes" id="UP001497516"/>
    </source>
</evidence>
<sequence length="173" mass="19184">MASSTVAGLPKYVTLRSTANGKYMHYLWNDEFGAYYKGMGCKRPMDPVSPFVKLEVVPSVTDPAHLVHLRCGYNDKFLRLVEMDGVQFVYATADAPAEDADGEESTLFDVVFPEDEPGAVGLLHVRTQRHVRTFFNEGYSDEINGVACAYSTDDVGSMERYTFAPWVAYGGEA</sequence>
<name>A0AAV2CQY4_9ROSI</name>
<dbReference type="PANTHER" id="PTHR39244">
    <property type="entry name" value="NATTERIN-4"/>
    <property type="match status" value="1"/>
</dbReference>
<dbReference type="PANTHER" id="PTHR39244:SF5">
    <property type="entry name" value="NATTERIN-3-LIKE"/>
    <property type="match status" value="1"/>
</dbReference>
<dbReference type="InterPro" id="IPR036242">
    <property type="entry name" value="Agglutinin_dom_sf"/>
</dbReference>
<proteinExistence type="predicted"/>
<organism evidence="2 3">
    <name type="scientific">Linum trigynum</name>
    <dbReference type="NCBI Taxonomy" id="586398"/>
    <lineage>
        <taxon>Eukaryota</taxon>
        <taxon>Viridiplantae</taxon>
        <taxon>Streptophyta</taxon>
        <taxon>Embryophyta</taxon>
        <taxon>Tracheophyta</taxon>
        <taxon>Spermatophyta</taxon>
        <taxon>Magnoliopsida</taxon>
        <taxon>eudicotyledons</taxon>
        <taxon>Gunneridae</taxon>
        <taxon>Pentapetalae</taxon>
        <taxon>rosids</taxon>
        <taxon>fabids</taxon>
        <taxon>Malpighiales</taxon>
        <taxon>Linaceae</taxon>
        <taxon>Linum</taxon>
    </lineage>
</organism>
<dbReference type="SUPFAM" id="SSF50382">
    <property type="entry name" value="Agglutinin"/>
    <property type="match status" value="1"/>
</dbReference>
<dbReference type="InterPro" id="IPR053237">
    <property type="entry name" value="Natterin_C"/>
</dbReference>
<evidence type="ECO:0000259" key="1">
    <source>
        <dbReference type="Pfam" id="PF07468"/>
    </source>
</evidence>